<reference evidence="2" key="1">
    <citation type="journal article" date="2015" name="Nature">
        <title>Complex archaea that bridge the gap between prokaryotes and eukaryotes.</title>
        <authorList>
            <person name="Spang A."/>
            <person name="Saw J.H."/>
            <person name="Jorgensen S.L."/>
            <person name="Zaremba-Niedzwiedzka K."/>
            <person name="Martijn J."/>
            <person name="Lind A.E."/>
            <person name="van Eijk R."/>
            <person name="Schleper C."/>
            <person name="Guy L."/>
            <person name="Ettema T.J."/>
        </authorList>
    </citation>
    <scope>NUCLEOTIDE SEQUENCE</scope>
</reference>
<protein>
    <recommendedName>
        <fullName evidence="1">NurA domain-containing protein</fullName>
    </recommendedName>
</protein>
<accession>A0A0F9AZ21</accession>
<proteinExistence type="predicted"/>
<sequence length="377" mass="43605">MNTNDKKTPLKECIQFIEKCKKEGLKGDTPYSEGEEAESFDITGDRIFKIPECDERRKLGFVDGGTASILSAADFSISLTRIAGVIFEDNNITNLKETPEVIEFYSATILEPLEDGKMAYNIQLFPREPEFKEYLPTEEIIIKMNEVRMLWGFRFRPTIETFGGVAMRFAEWFYATKFIETELDNGDIFVRDGSLQTGYKDEILLVKDLYSMAQEKNVYITGLSKSCRLITKNGDSLISLIDMIASEKYPREKWYYHPIYKMTKADNLADVYFVKLHKEARSPFRFDIFLDQSNKLSQQEKEVIIANLAQNSNALSFPGYPYGLIKVDQLSRVGKREMEPQKIQILSEFDPHIYEKYILPRIRSIDAHDLLNAIRKN</sequence>
<dbReference type="InterPro" id="IPR018977">
    <property type="entry name" value="NurA_domain"/>
</dbReference>
<organism evidence="2">
    <name type="scientific">marine sediment metagenome</name>
    <dbReference type="NCBI Taxonomy" id="412755"/>
    <lineage>
        <taxon>unclassified sequences</taxon>
        <taxon>metagenomes</taxon>
        <taxon>ecological metagenomes</taxon>
    </lineage>
</organism>
<comment type="caution">
    <text evidence="2">The sequence shown here is derived from an EMBL/GenBank/DDBJ whole genome shotgun (WGS) entry which is preliminary data.</text>
</comment>
<dbReference type="EMBL" id="LAZR01054878">
    <property type="protein sequence ID" value="KKK77596.1"/>
    <property type="molecule type" value="Genomic_DNA"/>
</dbReference>
<feature type="domain" description="NurA" evidence="1">
    <location>
        <begin position="57"/>
        <end position="333"/>
    </location>
</feature>
<gene>
    <name evidence="2" type="ORF">LCGC14_2851990</name>
</gene>
<dbReference type="AlphaFoldDB" id="A0A0F9AZ21"/>
<evidence type="ECO:0000259" key="1">
    <source>
        <dbReference type="SMART" id="SM00933"/>
    </source>
</evidence>
<evidence type="ECO:0000313" key="2">
    <source>
        <dbReference type="EMBL" id="KKK77596.1"/>
    </source>
</evidence>
<name>A0A0F9AZ21_9ZZZZ</name>
<dbReference type="SMART" id="SM00933">
    <property type="entry name" value="NurA"/>
    <property type="match status" value="1"/>
</dbReference>